<evidence type="ECO:0000313" key="1">
    <source>
        <dbReference type="EMBL" id="DAD38714.1"/>
    </source>
</evidence>
<gene>
    <name evidence="1" type="ORF">HUJ06_013036</name>
</gene>
<organism evidence="1 2">
    <name type="scientific">Nelumbo nucifera</name>
    <name type="common">Sacred lotus</name>
    <dbReference type="NCBI Taxonomy" id="4432"/>
    <lineage>
        <taxon>Eukaryota</taxon>
        <taxon>Viridiplantae</taxon>
        <taxon>Streptophyta</taxon>
        <taxon>Embryophyta</taxon>
        <taxon>Tracheophyta</taxon>
        <taxon>Spermatophyta</taxon>
        <taxon>Magnoliopsida</taxon>
        <taxon>Proteales</taxon>
        <taxon>Nelumbonaceae</taxon>
        <taxon>Nelumbo</taxon>
    </lineage>
</organism>
<proteinExistence type="predicted"/>
<accession>A0A822YXB7</accession>
<dbReference type="EMBL" id="DUZY01000005">
    <property type="protein sequence ID" value="DAD38714.1"/>
    <property type="molecule type" value="Genomic_DNA"/>
</dbReference>
<evidence type="ECO:0000313" key="2">
    <source>
        <dbReference type="Proteomes" id="UP000607653"/>
    </source>
</evidence>
<name>A0A822YXB7_NELNU</name>
<keyword evidence="2" id="KW-1185">Reference proteome</keyword>
<dbReference type="AlphaFoldDB" id="A0A822YXB7"/>
<reference evidence="1 2" key="1">
    <citation type="journal article" date="2020" name="Mol. Biol. Evol.">
        <title>Distinct Expression and Methylation Patterns for Genes with Different Fates following a Single Whole-Genome Duplication in Flowering Plants.</title>
        <authorList>
            <person name="Shi T."/>
            <person name="Rahmani R.S."/>
            <person name="Gugger P.F."/>
            <person name="Wang M."/>
            <person name="Li H."/>
            <person name="Zhang Y."/>
            <person name="Li Z."/>
            <person name="Wang Q."/>
            <person name="Van de Peer Y."/>
            <person name="Marchal K."/>
            <person name="Chen J."/>
        </authorList>
    </citation>
    <scope>NUCLEOTIDE SEQUENCE [LARGE SCALE GENOMIC DNA]</scope>
    <source>
        <tissue evidence="1">Leaf</tissue>
    </source>
</reference>
<sequence>MYRFNHIQRTQLSYKESLHQKSKSQTKYPLKSDPFYKELLKSLSFVLLWTNPKMKNKYLAMTLLNFSSKVSYFSPFRCPRKLQMQPCSTITLSSFHLELMDNKKR</sequence>
<comment type="caution">
    <text evidence="1">The sequence shown here is derived from an EMBL/GenBank/DDBJ whole genome shotgun (WGS) entry which is preliminary data.</text>
</comment>
<dbReference type="Proteomes" id="UP000607653">
    <property type="component" value="Unassembled WGS sequence"/>
</dbReference>
<protein>
    <submittedName>
        <fullName evidence="1">Uncharacterized protein</fullName>
    </submittedName>
</protein>